<proteinExistence type="predicted"/>
<keyword evidence="4" id="KW-0378">Hydrolase</keyword>
<protein>
    <submittedName>
        <fullName evidence="4">Endonuclease/Exonuclease/phosphatase family protein</fullName>
    </submittedName>
</protein>
<feature type="signal peptide" evidence="2">
    <location>
        <begin position="1"/>
        <end position="19"/>
    </location>
</feature>
<evidence type="ECO:0000313" key="4">
    <source>
        <dbReference type="EMBL" id="SEN33358.1"/>
    </source>
</evidence>
<dbReference type="Pfam" id="PF03372">
    <property type="entry name" value="Exo_endo_phos"/>
    <property type="match status" value="1"/>
</dbReference>
<evidence type="ECO:0000256" key="1">
    <source>
        <dbReference type="SAM" id="MobiDB-lite"/>
    </source>
</evidence>
<keyword evidence="4" id="KW-0255">Endonuclease</keyword>
<dbReference type="GO" id="GO:0004527">
    <property type="term" value="F:exonuclease activity"/>
    <property type="evidence" value="ECO:0007669"/>
    <property type="project" value="UniProtKB-KW"/>
</dbReference>
<dbReference type="STRING" id="1077947.SAMN05216227_101175"/>
<name>A0A1H8FQH4_9RHOB</name>
<dbReference type="SUPFAM" id="SSF56219">
    <property type="entry name" value="DNase I-like"/>
    <property type="match status" value="1"/>
</dbReference>
<evidence type="ECO:0000313" key="5">
    <source>
        <dbReference type="Proteomes" id="UP000183002"/>
    </source>
</evidence>
<evidence type="ECO:0000259" key="3">
    <source>
        <dbReference type="Pfam" id="PF03372"/>
    </source>
</evidence>
<dbReference type="GO" id="GO:0004519">
    <property type="term" value="F:endonuclease activity"/>
    <property type="evidence" value="ECO:0007669"/>
    <property type="project" value="UniProtKB-KW"/>
</dbReference>
<dbReference type="EMBL" id="FOCO01000011">
    <property type="protein sequence ID" value="SEN33358.1"/>
    <property type="molecule type" value="Genomic_DNA"/>
</dbReference>
<keyword evidence="5" id="KW-1185">Reference proteome</keyword>
<keyword evidence="4" id="KW-0269">Exonuclease</keyword>
<feature type="region of interest" description="Disordered" evidence="1">
    <location>
        <begin position="272"/>
        <end position="294"/>
    </location>
</feature>
<feature type="chain" id="PRO_5010278427" evidence="2">
    <location>
        <begin position="20"/>
        <end position="351"/>
    </location>
</feature>
<dbReference type="Proteomes" id="UP000183002">
    <property type="component" value="Unassembled WGS sequence"/>
</dbReference>
<keyword evidence="2" id="KW-0732">Signal</keyword>
<accession>A0A1H8FQH4</accession>
<feature type="domain" description="Endonuclease/exonuclease/phosphatase" evidence="3">
    <location>
        <begin position="47"/>
        <end position="341"/>
    </location>
</feature>
<reference evidence="4 5" key="1">
    <citation type="submission" date="2016-10" db="EMBL/GenBank/DDBJ databases">
        <authorList>
            <person name="de Groot N.N."/>
        </authorList>
    </citation>
    <scope>NUCLEOTIDE SEQUENCE [LARGE SCALE GENOMIC DNA]</scope>
    <source>
        <strain evidence="4 5">CGMCC 1.10836</strain>
    </source>
</reference>
<sequence length="351" mass="37389">MKRALAFGVLLALAPPATAQPTTLRIATYYPDLTRKGPGLLLRDILAGKDPQIAAVIKTIAALNADVLVLTDIDFDHGRVALTALADRLADAGSPYPHHFTSRPNTGMATGLDMNGDGRLGGPGDAQGFGFFAGKSGLAVLSRLPIIEPQFRDFSDFLWADLPNNTLGDSMANPARAAQRLSTTAHWDLPVTLPNGTPLHLLIYRATPPVFDGVEDRNGRRNHDETAFWTQLLNGTLPYAPPPAPFIILGDANLDPVDGDGNRTAINTLLGDPRIQDPAQTGIPGRPDTRGDATRDTALYDFGGLRVDYVLPSADLTITNAGVDWPLSGDLAAAHAAASRHRPVWVDIALP</sequence>
<organism evidence="4 5">
    <name type="scientific">Pseudorhodobacter antarcticus</name>
    <dbReference type="NCBI Taxonomy" id="1077947"/>
    <lineage>
        <taxon>Bacteria</taxon>
        <taxon>Pseudomonadati</taxon>
        <taxon>Pseudomonadota</taxon>
        <taxon>Alphaproteobacteria</taxon>
        <taxon>Rhodobacterales</taxon>
        <taxon>Paracoccaceae</taxon>
        <taxon>Pseudorhodobacter</taxon>
    </lineage>
</organism>
<dbReference type="InterPro" id="IPR036691">
    <property type="entry name" value="Endo/exonu/phosph_ase_sf"/>
</dbReference>
<dbReference type="InterPro" id="IPR005135">
    <property type="entry name" value="Endo/exonuclease/phosphatase"/>
</dbReference>
<gene>
    <name evidence="4" type="ORF">SAMN05216227_101175</name>
</gene>
<evidence type="ECO:0000256" key="2">
    <source>
        <dbReference type="SAM" id="SignalP"/>
    </source>
</evidence>
<dbReference type="AlphaFoldDB" id="A0A1H8FQH4"/>
<keyword evidence="4" id="KW-0540">Nuclease</keyword>
<dbReference type="Gene3D" id="3.60.10.10">
    <property type="entry name" value="Endonuclease/exonuclease/phosphatase"/>
    <property type="match status" value="1"/>
</dbReference>